<sequence length="168" mass="18424">MTTAAEATRPIEEAVPMQGAWKNRIALAELDQGKDRPPTNVLRRGAGLYGLLRSGTITQRHVDAAQRWARDFETGIMGASDPERRGSGGGDIHDMLIARSAAVARCENVRRTLGRYASDLLVLLVLDGLSLGKIAEHYGKNRQGMTGAAELLLEQLANYYEGIWYIET</sequence>
<dbReference type="PATRIC" id="fig|318683.6.peg.405"/>
<evidence type="ECO:0000313" key="2">
    <source>
        <dbReference type="Proteomes" id="UP000075636"/>
    </source>
</evidence>
<gene>
    <name evidence="1" type="ORF">AD945_17545</name>
</gene>
<organism evidence="1 2">
    <name type="scientific">Gluconobacter albidus</name>
    <dbReference type="NCBI Taxonomy" id="318683"/>
    <lineage>
        <taxon>Bacteria</taxon>
        <taxon>Pseudomonadati</taxon>
        <taxon>Pseudomonadota</taxon>
        <taxon>Alphaproteobacteria</taxon>
        <taxon>Acetobacterales</taxon>
        <taxon>Acetobacteraceae</taxon>
        <taxon>Gluconobacter</taxon>
    </lineage>
</organism>
<reference evidence="1 2" key="1">
    <citation type="submission" date="2015-06" db="EMBL/GenBank/DDBJ databases">
        <title>Improved classification and identification of acetic acid bacteria using matrix-assisted laser desorption/ionization time-of-flight mass spectrometry; Gluconobacter nephelii and Gluconobacter uchimurae are later heterotypic synonyms of Gluconobacter japonicus and Gluconobacter oxydans, respectively.</title>
        <authorList>
            <person name="Li L."/>
            <person name="Cleenwerck I."/>
            <person name="De Vuyst L."/>
            <person name="Vandamme P."/>
        </authorList>
    </citation>
    <scope>NUCLEOTIDE SEQUENCE [LARGE SCALE GENOMIC DNA]</scope>
    <source>
        <strain evidence="1 2">LMG 1768</strain>
    </source>
</reference>
<dbReference type="EMBL" id="LHZR01000114">
    <property type="protein sequence ID" value="KXV46023.1"/>
    <property type="molecule type" value="Genomic_DNA"/>
</dbReference>
<accession>A0A149TEU4</accession>
<evidence type="ECO:0000313" key="1">
    <source>
        <dbReference type="EMBL" id="KXV46023.1"/>
    </source>
</evidence>
<dbReference type="RefSeq" id="WP_062110859.1">
    <property type="nucleotide sequence ID" value="NZ_LHZR01000114.1"/>
</dbReference>
<dbReference type="AlphaFoldDB" id="A0A149TEU4"/>
<dbReference type="Proteomes" id="UP000075636">
    <property type="component" value="Unassembled WGS sequence"/>
</dbReference>
<protein>
    <submittedName>
        <fullName evidence="1">Uncharacterized protein</fullName>
    </submittedName>
</protein>
<name>A0A149TEU4_9PROT</name>
<comment type="caution">
    <text evidence="1">The sequence shown here is derived from an EMBL/GenBank/DDBJ whole genome shotgun (WGS) entry which is preliminary data.</text>
</comment>
<proteinExistence type="predicted"/>